<protein>
    <submittedName>
        <fullName evidence="1">Uncharacterized protein</fullName>
    </submittedName>
</protein>
<sequence length="43" mass="4976">MNRLRLAATGNTRDTRISVISEAYAHDRSSHFVRRQRYEVVAA</sequence>
<proteinExistence type="predicted"/>
<keyword evidence="2" id="KW-1185">Reference proteome</keyword>
<accession>G6E9Q5</accession>
<dbReference type="AlphaFoldDB" id="G6E9Q5"/>
<comment type="caution">
    <text evidence="1">The sequence shown here is derived from an EMBL/GenBank/DDBJ whole genome shotgun (WGS) entry which is preliminary data.</text>
</comment>
<dbReference type="Proteomes" id="UP000004030">
    <property type="component" value="Unassembled WGS sequence"/>
</dbReference>
<reference evidence="1 2" key="1">
    <citation type="journal article" date="2012" name="J. Bacteriol.">
        <title>Genome sequence of benzo(a)pyrene-degrading bacterium Novosphingobium pentaromativorans US6-1.</title>
        <authorList>
            <person name="Luo Y.R."/>
            <person name="Kang S.G."/>
            <person name="Kim S.J."/>
            <person name="Kim M.R."/>
            <person name="Li N."/>
            <person name="Lee J.H."/>
            <person name="Kwon K.K."/>
        </authorList>
    </citation>
    <scope>NUCLEOTIDE SEQUENCE [LARGE SCALE GENOMIC DNA]</scope>
    <source>
        <strain evidence="1 2">US6-1</strain>
    </source>
</reference>
<evidence type="ECO:0000313" key="2">
    <source>
        <dbReference type="Proteomes" id="UP000004030"/>
    </source>
</evidence>
<dbReference type="EMBL" id="AGFM01000012">
    <property type="protein sequence ID" value="EHJ61979.1"/>
    <property type="molecule type" value="Genomic_DNA"/>
</dbReference>
<gene>
    <name evidence="1" type="ORF">NSU_1076</name>
</gene>
<evidence type="ECO:0000313" key="1">
    <source>
        <dbReference type="EMBL" id="EHJ61979.1"/>
    </source>
</evidence>
<name>G6E9Q5_9SPHN</name>
<organism evidence="1 2">
    <name type="scientific">Novosphingobium pentaromativorans US6-1</name>
    <dbReference type="NCBI Taxonomy" id="1088721"/>
    <lineage>
        <taxon>Bacteria</taxon>
        <taxon>Pseudomonadati</taxon>
        <taxon>Pseudomonadota</taxon>
        <taxon>Alphaproteobacteria</taxon>
        <taxon>Sphingomonadales</taxon>
        <taxon>Sphingomonadaceae</taxon>
        <taxon>Novosphingobium</taxon>
    </lineage>
</organism>